<dbReference type="RefSeq" id="WP_207657734.1">
    <property type="nucleotide sequence ID" value="NZ_QGDS01000020.1"/>
</dbReference>
<evidence type="ECO:0000256" key="4">
    <source>
        <dbReference type="ARBA" id="ARBA00022692"/>
    </source>
</evidence>
<evidence type="ECO:0000256" key="1">
    <source>
        <dbReference type="ARBA" id="ARBA00004651"/>
    </source>
</evidence>
<dbReference type="PANTHER" id="PTHR43163:SF6">
    <property type="entry name" value="DIPEPTIDE TRANSPORT SYSTEM PERMEASE PROTEIN DPPB-RELATED"/>
    <property type="match status" value="1"/>
</dbReference>
<feature type="transmembrane region" description="Helical" evidence="7">
    <location>
        <begin position="104"/>
        <end position="130"/>
    </location>
</feature>
<sequence length="320" mass="34777">MRTGDYFFKQVISKIAMLIIVLCGATLLAFLFSNLSPTDPAEAFVRRTTSNPTQEQIAIVREEMGLNKPFTEQYFGWIGNALQGNLGISLRTRIPVAEELPGTLFATLSLAGMATLFAVIFTVPNSIYAAAHKDRTFDQATKITTIFGMSLPNFWIGSMLLVLFAVALPIFNVVDFGNIKSTILPALALAVPMAAASIRVLRSNLISSYQSDFVTYARALGLPESKINRMVLKDSLPPMITLLFQQFGFTLAGSAAVEGVFSWPGIGSYMVSGILARDLPVINACVLVIAVLFVLINFAADMINLAIGRDMENGKEGFRV</sequence>
<evidence type="ECO:0000256" key="7">
    <source>
        <dbReference type="RuleBase" id="RU363032"/>
    </source>
</evidence>
<keyword evidence="6 7" id="KW-0472">Membrane</keyword>
<protein>
    <submittedName>
        <fullName evidence="9">Peptide/nickel transport system permease protein/nickel transport system permease protein</fullName>
    </submittedName>
</protein>
<dbReference type="InterPro" id="IPR045621">
    <property type="entry name" value="BPD_transp_1_N"/>
</dbReference>
<dbReference type="Proteomes" id="UP000254051">
    <property type="component" value="Unassembled WGS sequence"/>
</dbReference>
<keyword evidence="4 7" id="KW-0812">Transmembrane</keyword>
<evidence type="ECO:0000313" key="10">
    <source>
        <dbReference type="Proteomes" id="UP000254051"/>
    </source>
</evidence>
<dbReference type="PROSITE" id="PS50928">
    <property type="entry name" value="ABC_TM1"/>
    <property type="match status" value="1"/>
</dbReference>
<comment type="subcellular location">
    <subcellularLocation>
        <location evidence="1 7">Cell membrane</location>
        <topology evidence="1 7">Multi-pass membrane protein</topology>
    </subcellularLocation>
</comment>
<evidence type="ECO:0000259" key="8">
    <source>
        <dbReference type="PROSITE" id="PS50928"/>
    </source>
</evidence>
<feature type="transmembrane region" description="Helical" evidence="7">
    <location>
        <begin position="12"/>
        <end position="32"/>
    </location>
</feature>
<dbReference type="Pfam" id="PF19300">
    <property type="entry name" value="BPD_transp_1_N"/>
    <property type="match status" value="1"/>
</dbReference>
<feature type="domain" description="ABC transmembrane type-1" evidence="8">
    <location>
        <begin position="104"/>
        <end position="300"/>
    </location>
</feature>
<accession>A0A315ZPT4</accession>
<feature type="transmembrane region" description="Helical" evidence="7">
    <location>
        <begin position="281"/>
        <end position="300"/>
    </location>
</feature>
<dbReference type="InterPro" id="IPR035906">
    <property type="entry name" value="MetI-like_sf"/>
</dbReference>
<keyword evidence="5 7" id="KW-1133">Transmembrane helix</keyword>
<evidence type="ECO:0000313" key="9">
    <source>
        <dbReference type="EMBL" id="SUQ16033.1"/>
    </source>
</evidence>
<evidence type="ECO:0000256" key="2">
    <source>
        <dbReference type="ARBA" id="ARBA00022448"/>
    </source>
</evidence>
<gene>
    <name evidence="9" type="ORF">SAMN05216529_12016</name>
</gene>
<dbReference type="Gene3D" id="1.10.3720.10">
    <property type="entry name" value="MetI-like"/>
    <property type="match status" value="1"/>
</dbReference>
<organism evidence="9 10">
    <name type="scientific">Faecalicatena contorta</name>
    <dbReference type="NCBI Taxonomy" id="39482"/>
    <lineage>
        <taxon>Bacteria</taxon>
        <taxon>Bacillati</taxon>
        <taxon>Bacillota</taxon>
        <taxon>Clostridia</taxon>
        <taxon>Lachnospirales</taxon>
        <taxon>Lachnospiraceae</taxon>
        <taxon>Faecalicatena</taxon>
    </lineage>
</organism>
<dbReference type="EMBL" id="UHJJ01000020">
    <property type="protein sequence ID" value="SUQ16033.1"/>
    <property type="molecule type" value="Genomic_DNA"/>
</dbReference>
<proteinExistence type="inferred from homology"/>
<comment type="similarity">
    <text evidence="7">Belongs to the binding-protein-dependent transport system permease family.</text>
</comment>
<feature type="transmembrane region" description="Helical" evidence="7">
    <location>
        <begin position="151"/>
        <end position="171"/>
    </location>
</feature>
<keyword evidence="10" id="KW-1185">Reference proteome</keyword>
<dbReference type="GO" id="GO:0055085">
    <property type="term" value="P:transmembrane transport"/>
    <property type="evidence" value="ECO:0007669"/>
    <property type="project" value="InterPro"/>
</dbReference>
<keyword evidence="2 7" id="KW-0813">Transport</keyword>
<dbReference type="SUPFAM" id="SSF161098">
    <property type="entry name" value="MetI-like"/>
    <property type="match status" value="1"/>
</dbReference>
<feature type="transmembrane region" description="Helical" evidence="7">
    <location>
        <begin position="239"/>
        <end position="261"/>
    </location>
</feature>
<keyword evidence="3" id="KW-1003">Cell membrane</keyword>
<reference evidence="10" key="1">
    <citation type="submission" date="2017-07" db="EMBL/GenBank/DDBJ databases">
        <authorList>
            <person name="Varghese N."/>
            <person name="Submissions S."/>
        </authorList>
    </citation>
    <scope>NUCLEOTIDE SEQUENCE [LARGE SCALE GENOMIC DNA]</scope>
    <source>
        <strain evidence="10">NLAE-zl-C134</strain>
    </source>
</reference>
<evidence type="ECO:0000256" key="6">
    <source>
        <dbReference type="ARBA" id="ARBA00023136"/>
    </source>
</evidence>
<dbReference type="GO" id="GO:0005886">
    <property type="term" value="C:plasma membrane"/>
    <property type="evidence" value="ECO:0007669"/>
    <property type="project" value="UniProtKB-SubCell"/>
</dbReference>
<dbReference type="CDD" id="cd06261">
    <property type="entry name" value="TM_PBP2"/>
    <property type="match status" value="1"/>
</dbReference>
<dbReference type="InterPro" id="IPR000515">
    <property type="entry name" value="MetI-like"/>
</dbReference>
<evidence type="ECO:0000256" key="3">
    <source>
        <dbReference type="ARBA" id="ARBA00022475"/>
    </source>
</evidence>
<feature type="transmembrane region" description="Helical" evidence="7">
    <location>
        <begin position="183"/>
        <end position="201"/>
    </location>
</feature>
<name>A0A315ZPT4_9FIRM</name>
<dbReference type="PANTHER" id="PTHR43163">
    <property type="entry name" value="DIPEPTIDE TRANSPORT SYSTEM PERMEASE PROTEIN DPPB-RELATED"/>
    <property type="match status" value="1"/>
</dbReference>
<dbReference type="AlphaFoldDB" id="A0A315ZPT4"/>
<evidence type="ECO:0000256" key="5">
    <source>
        <dbReference type="ARBA" id="ARBA00022989"/>
    </source>
</evidence>
<dbReference type="Pfam" id="PF00528">
    <property type="entry name" value="BPD_transp_1"/>
    <property type="match status" value="1"/>
</dbReference>